<dbReference type="EMBL" id="JARXRM010000012">
    <property type="protein sequence ID" value="MDH5821911.1"/>
    <property type="molecule type" value="Genomic_DNA"/>
</dbReference>
<evidence type="ECO:0008006" key="3">
    <source>
        <dbReference type="Google" id="ProtNLM"/>
    </source>
</evidence>
<sequence length="248" mass="27387">MIVTVQVTLYFEPAGRSNEDLYRLVADAVADLAPLHPRMSNWHILPASAKEKATPLAERERAIAAMNAQIERYKREFGDFDGYGASLDVANVDNNRDWRKPGVVSVGASLAAGQFSVTLKGVEPFGAELAGIVQGILVALAPRLDAKFANTDVKSRTPEKGLVSYQFDLRLYQHRQFFSWMGYVPVEIPHERIRDAHVTVKAGKGTVIVAVPGLFDPADDAQVYKAHRVEMDLASYDLLPVIDPNLKK</sequence>
<reference evidence="1 2" key="1">
    <citation type="submission" date="2023-04" db="EMBL/GenBank/DDBJ databases">
        <title>Luteimonas endophyticus RD2P54.</title>
        <authorList>
            <person name="Sun J.-Q."/>
        </authorList>
    </citation>
    <scope>NUCLEOTIDE SEQUENCE [LARGE SCALE GENOMIC DNA]</scope>
    <source>
        <strain evidence="1 2">RD2P54</strain>
    </source>
</reference>
<evidence type="ECO:0000313" key="1">
    <source>
        <dbReference type="EMBL" id="MDH5821911.1"/>
    </source>
</evidence>
<gene>
    <name evidence="1" type="ORF">QFW77_02735</name>
</gene>
<proteinExistence type="predicted"/>
<keyword evidence="2" id="KW-1185">Reference proteome</keyword>
<accession>A0ABT6J507</accession>
<dbReference type="Proteomes" id="UP001156940">
    <property type="component" value="Unassembled WGS sequence"/>
</dbReference>
<protein>
    <recommendedName>
        <fullName evidence="3">Immunity protein 52 domain-containing protein</fullName>
    </recommendedName>
</protein>
<comment type="caution">
    <text evidence="1">The sequence shown here is derived from an EMBL/GenBank/DDBJ whole genome shotgun (WGS) entry which is preliminary data.</text>
</comment>
<evidence type="ECO:0000313" key="2">
    <source>
        <dbReference type="Proteomes" id="UP001156940"/>
    </source>
</evidence>
<name>A0ABT6J507_9GAMM</name>
<organism evidence="1 2">
    <name type="scientific">Luteimonas endophytica</name>
    <dbReference type="NCBI Taxonomy" id="3042023"/>
    <lineage>
        <taxon>Bacteria</taxon>
        <taxon>Pseudomonadati</taxon>
        <taxon>Pseudomonadota</taxon>
        <taxon>Gammaproteobacteria</taxon>
        <taxon>Lysobacterales</taxon>
        <taxon>Lysobacteraceae</taxon>
        <taxon>Luteimonas</taxon>
    </lineage>
</organism>
<dbReference type="RefSeq" id="WP_280572717.1">
    <property type="nucleotide sequence ID" value="NZ_JARXRM010000012.1"/>
</dbReference>